<feature type="region of interest" description="Disordered" evidence="12">
    <location>
        <begin position="1"/>
        <end position="102"/>
    </location>
</feature>
<dbReference type="Proteomes" id="UP000825935">
    <property type="component" value="Chromosome 28"/>
</dbReference>
<evidence type="ECO:0000256" key="1">
    <source>
        <dbReference type="ARBA" id="ARBA00012552"/>
    </source>
</evidence>
<accession>A0A8T2RDP7</accession>
<dbReference type="SMART" id="SM00487">
    <property type="entry name" value="DEXDc"/>
    <property type="match status" value="1"/>
</dbReference>
<feature type="domain" description="DEAD-box RNA helicase Q" evidence="15">
    <location>
        <begin position="229"/>
        <end position="257"/>
    </location>
</feature>
<dbReference type="InterPro" id="IPR044763">
    <property type="entry name" value="Ded1/Dbp1_DEADc"/>
</dbReference>
<dbReference type="EMBL" id="CM035433">
    <property type="protein sequence ID" value="KAH7293769.1"/>
    <property type="molecule type" value="Genomic_DNA"/>
</dbReference>
<dbReference type="PROSITE" id="PS51195">
    <property type="entry name" value="Q_MOTIF"/>
    <property type="match status" value="1"/>
</dbReference>
<proteinExistence type="inferred from homology"/>
<evidence type="ECO:0000256" key="6">
    <source>
        <dbReference type="ARBA" id="ARBA00022840"/>
    </source>
</evidence>
<dbReference type="InterPro" id="IPR014014">
    <property type="entry name" value="RNA_helicase_DEAD_Q_motif"/>
</dbReference>
<dbReference type="InterPro" id="IPR000629">
    <property type="entry name" value="RNA-helicase_DEAD-box_CS"/>
</dbReference>
<sequence length="641" mass="70986">MSGWEHNDDGGDGWGLEPSSTDGWGLEPRSSDGWGLEPTSSDGWGLEPSSTDRWGSERRTSNGGTSGPSRSGKGLLPSPHPSNLPNPKNVRRNASSSGKFGEMYKGYEERYVGHAGRTRQNHQYNEDDLNTNYGRRELDKSGYGRGIGSRMTNNLSRPKSIVRHGTLDVVEGGFNQMTIVDKLPKSIDGAGNDPYPDYSSACSNGNANIDAYQNVSVEVNGKDVPRPLNSFKDIGSEVVIQINIEKCGYKQPTPIQKHAIPVCLSGRDLMATAQTGSGKTAAFCLPIIVDILRCCTNTGDSTSVSMAAPFAVILSPTRELTSQIHEEAKKFSHNTSVRVAVVYGGVPIGVQVNNLQRGVDILVATPGRLSDLMDRRKVTLSNVEFLVLDEADRMLDMGFEPQIRRIVEEGDMPPVKQRQTLLFSATFPNEIKRLARTYLSEDHVHLSVGRTGSSTNLIKQVVERHLEVTSKRNRLLEFFRKQEMRGGKERTMLTVVFVETKREVDSLTEWLCRMGCSATSIHGDRTQYERERSMKAFRSGKMPMLIATDVAARGLDVSDISLVVNYDLPREIDTYVHRIGRTGRAGRMGTAISFFSENDASLAKPLVDLLKEAKQEVPEWLLDFADSRHTRVGRRSSSKNW</sequence>
<evidence type="ECO:0000256" key="12">
    <source>
        <dbReference type="SAM" id="MobiDB-lite"/>
    </source>
</evidence>
<evidence type="ECO:0000256" key="4">
    <source>
        <dbReference type="ARBA" id="ARBA00022801"/>
    </source>
</evidence>
<dbReference type="PANTHER" id="PTHR47958">
    <property type="entry name" value="ATP-DEPENDENT RNA HELICASE DBP3"/>
    <property type="match status" value="1"/>
</dbReference>
<evidence type="ECO:0000256" key="8">
    <source>
        <dbReference type="ARBA" id="ARBA00024358"/>
    </source>
</evidence>
<keyword evidence="2" id="KW-0934">Plastid</keyword>
<dbReference type="FunFam" id="3.40.50.300:FF:000397">
    <property type="entry name" value="Probable ATP-dependent RNA helicase DDX4"/>
    <property type="match status" value="1"/>
</dbReference>
<dbReference type="OrthoDB" id="196131at2759"/>
<gene>
    <name evidence="16" type="ORF">KP509_28G041400</name>
</gene>
<evidence type="ECO:0000256" key="7">
    <source>
        <dbReference type="ARBA" id="ARBA00022884"/>
    </source>
</evidence>
<evidence type="ECO:0000259" key="15">
    <source>
        <dbReference type="PROSITE" id="PS51195"/>
    </source>
</evidence>
<evidence type="ECO:0000256" key="2">
    <source>
        <dbReference type="ARBA" id="ARBA00022528"/>
    </source>
</evidence>
<dbReference type="FunFam" id="3.40.50.300:FF:000008">
    <property type="entry name" value="ATP-dependent RNA helicase RhlB"/>
    <property type="match status" value="1"/>
</dbReference>
<dbReference type="AlphaFoldDB" id="A0A8T2RDP7"/>
<keyword evidence="6 11" id="KW-0067">ATP-binding</keyword>
<dbReference type="GO" id="GO:0003724">
    <property type="term" value="F:RNA helicase activity"/>
    <property type="evidence" value="ECO:0007669"/>
    <property type="project" value="UniProtKB-EC"/>
</dbReference>
<keyword evidence="3 11" id="KW-0547">Nucleotide-binding</keyword>
<dbReference type="GO" id="GO:0005524">
    <property type="term" value="F:ATP binding"/>
    <property type="evidence" value="ECO:0007669"/>
    <property type="project" value="UniProtKB-KW"/>
</dbReference>
<dbReference type="SUPFAM" id="SSF52540">
    <property type="entry name" value="P-loop containing nucleoside triphosphate hydrolases"/>
    <property type="match status" value="1"/>
</dbReference>
<evidence type="ECO:0000256" key="11">
    <source>
        <dbReference type="RuleBase" id="RU000492"/>
    </source>
</evidence>
<evidence type="ECO:0000256" key="10">
    <source>
        <dbReference type="PROSITE-ProRule" id="PRU00552"/>
    </source>
</evidence>
<evidence type="ECO:0000313" key="17">
    <source>
        <dbReference type="Proteomes" id="UP000825935"/>
    </source>
</evidence>
<feature type="domain" description="Helicase ATP-binding" evidence="13">
    <location>
        <begin position="260"/>
        <end position="445"/>
    </location>
</feature>
<dbReference type="OMA" id="HHYPSAK"/>
<keyword evidence="7" id="KW-0694">RNA-binding</keyword>
<reference evidence="16" key="1">
    <citation type="submission" date="2021-08" db="EMBL/GenBank/DDBJ databases">
        <title>WGS assembly of Ceratopteris richardii.</title>
        <authorList>
            <person name="Marchant D.B."/>
            <person name="Chen G."/>
            <person name="Jenkins J."/>
            <person name="Shu S."/>
            <person name="Leebens-Mack J."/>
            <person name="Grimwood J."/>
            <person name="Schmutz J."/>
            <person name="Soltis P."/>
            <person name="Soltis D."/>
            <person name="Chen Z.-H."/>
        </authorList>
    </citation>
    <scope>NUCLEOTIDE SEQUENCE</scope>
    <source>
        <strain evidence="16">Whitten #5841</strain>
        <tissue evidence="16">Leaf</tissue>
    </source>
</reference>
<keyword evidence="5 11" id="KW-0347">Helicase</keyword>
<dbReference type="Pfam" id="PF00271">
    <property type="entry name" value="Helicase_C"/>
    <property type="match status" value="1"/>
</dbReference>
<dbReference type="SMART" id="SM00490">
    <property type="entry name" value="HELICc"/>
    <property type="match status" value="1"/>
</dbReference>
<keyword evidence="2" id="KW-0150">Chloroplast</keyword>
<keyword evidence="17" id="KW-1185">Reference proteome</keyword>
<organism evidence="16 17">
    <name type="scientific">Ceratopteris richardii</name>
    <name type="common">Triangle waterfern</name>
    <dbReference type="NCBI Taxonomy" id="49495"/>
    <lineage>
        <taxon>Eukaryota</taxon>
        <taxon>Viridiplantae</taxon>
        <taxon>Streptophyta</taxon>
        <taxon>Embryophyta</taxon>
        <taxon>Tracheophyta</taxon>
        <taxon>Polypodiopsida</taxon>
        <taxon>Polypodiidae</taxon>
        <taxon>Polypodiales</taxon>
        <taxon>Pteridineae</taxon>
        <taxon>Pteridaceae</taxon>
        <taxon>Parkerioideae</taxon>
        <taxon>Ceratopteris</taxon>
    </lineage>
</organism>
<evidence type="ECO:0000256" key="5">
    <source>
        <dbReference type="ARBA" id="ARBA00022806"/>
    </source>
</evidence>
<dbReference type="CDD" id="cd17967">
    <property type="entry name" value="DEADc_DDX3_DDX4"/>
    <property type="match status" value="1"/>
</dbReference>
<keyword evidence="4 11" id="KW-0378">Hydrolase</keyword>
<dbReference type="EC" id="3.6.4.13" evidence="1"/>
<dbReference type="EMBL" id="CM035433">
    <property type="protein sequence ID" value="KAH7293768.1"/>
    <property type="molecule type" value="Genomic_DNA"/>
</dbReference>
<dbReference type="PROSITE" id="PS00039">
    <property type="entry name" value="DEAD_ATP_HELICASE"/>
    <property type="match status" value="1"/>
</dbReference>
<dbReference type="InterPro" id="IPR027417">
    <property type="entry name" value="P-loop_NTPase"/>
</dbReference>
<comment type="similarity">
    <text evidence="8">Belongs to the DEAD box helicase family. DDX3/DED1 subfamily.</text>
</comment>
<dbReference type="PROSITE" id="PS51194">
    <property type="entry name" value="HELICASE_CTER"/>
    <property type="match status" value="1"/>
</dbReference>
<evidence type="ECO:0000259" key="13">
    <source>
        <dbReference type="PROSITE" id="PS51192"/>
    </source>
</evidence>
<evidence type="ECO:0000313" key="16">
    <source>
        <dbReference type="EMBL" id="KAH7293768.1"/>
    </source>
</evidence>
<feature type="short sequence motif" description="Q motif" evidence="10">
    <location>
        <begin position="229"/>
        <end position="257"/>
    </location>
</feature>
<dbReference type="Pfam" id="PF00270">
    <property type="entry name" value="DEAD"/>
    <property type="match status" value="1"/>
</dbReference>
<comment type="caution">
    <text evidence="16">The sequence shown here is derived from an EMBL/GenBank/DDBJ whole genome shotgun (WGS) entry which is preliminary data.</text>
</comment>
<evidence type="ECO:0000259" key="14">
    <source>
        <dbReference type="PROSITE" id="PS51194"/>
    </source>
</evidence>
<name>A0A8T2RDP7_CERRI</name>
<feature type="domain" description="Helicase C-terminal" evidence="14">
    <location>
        <begin position="471"/>
        <end position="625"/>
    </location>
</feature>
<feature type="compositionally biased region" description="Polar residues" evidence="12">
    <location>
        <begin position="38"/>
        <end position="53"/>
    </location>
</feature>
<dbReference type="CDD" id="cd18787">
    <property type="entry name" value="SF2_C_DEAD"/>
    <property type="match status" value="1"/>
</dbReference>
<feature type="region of interest" description="Disordered" evidence="12">
    <location>
        <begin position="115"/>
        <end position="151"/>
    </location>
</feature>
<dbReference type="GO" id="GO:0016787">
    <property type="term" value="F:hydrolase activity"/>
    <property type="evidence" value="ECO:0007669"/>
    <property type="project" value="UniProtKB-KW"/>
</dbReference>
<evidence type="ECO:0000256" key="9">
    <source>
        <dbReference type="ARBA" id="ARBA00047984"/>
    </source>
</evidence>
<dbReference type="PROSITE" id="PS51192">
    <property type="entry name" value="HELICASE_ATP_BIND_1"/>
    <property type="match status" value="1"/>
</dbReference>
<dbReference type="GO" id="GO:0003723">
    <property type="term" value="F:RNA binding"/>
    <property type="evidence" value="ECO:0007669"/>
    <property type="project" value="UniProtKB-KW"/>
</dbReference>
<evidence type="ECO:0000256" key="3">
    <source>
        <dbReference type="ARBA" id="ARBA00022741"/>
    </source>
</evidence>
<dbReference type="Gene3D" id="3.40.50.300">
    <property type="entry name" value="P-loop containing nucleotide triphosphate hydrolases"/>
    <property type="match status" value="2"/>
</dbReference>
<comment type="catalytic activity">
    <reaction evidence="9">
        <text>ATP + H2O = ADP + phosphate + H(+)</text>
        <dbReference type="Rhea" id="RHEA:13065"/>
        <dbReference type="ChEBI" id="CHEBI:15377"/>
        <dbReference type="ChEBI" id="CHEBI:15378"/>
        <dbReference type="ChEBI" id="CHEBI:30616"/>
        <dbReference type="ChEBI" id="CHEBI:43474"/>
        <dbReference type="ChEBI" id="CHEBI:456216"/>
        <dbReference type="EC" id="3.6.4.13"/>
    </reaction>
</comment>
<dbReference type="InterPro" id="IPR001650">
    <property type="entry name" value="Helicase_C-like"/>
</dbReference>
<dbReference type="InterPro" id="IPR011545">
    <property type="entry name" value="DEAD/DEAH_box_helicase_dom"/>
</dbReference>
<dbReference type="InterPro" id="IPR014001">
    <property type="entry name" value="Helicase_ATP-bd"/>
</dbReference>
<protein>
    <recommendedName>
        <fullName evidence="1">RNA helicase</fullName>
        <ecNumber evidence="1">3.6.4.13</ecNumber>
    </recommendedName>
</protein>